<sequence>MDDGCGWRRQCDLLGHDLRPGWCLGTGQLRRVQWSTVRTADVRVRQDHPEPDDEQSEAQGRQGADHRWRHCQLHQRGCDLQRYYHGTARVPTAADRTQRLDLRTSRRSQLPGRFAQDARNRQHSGHPPLRVRSGNPHDRHLRHGPRPQGHPQELQRALCHRKLFAPRRTASGGRRQEGLRCGKQQ</sequence>
<accession>A0A8D8KH47</accession>
<dbReference type="EMBL" id="HBUE01319932">
    <property type="protein sequence ID" value="CAG6587472.1"/>
    <property type="molecule type" value="Transcribed_RNA"/>
</dbReference>
<feature type="region of interest" description="Disordered" evidence="1">
    <location>
        <begin position="42"/>
        <end position="66"/>
    </location>
</feature>
<proteinExistence type="predicted"/>
<name>A0A8D8KH47_CULPI</name>
<protein>
    <submittedName>
        <fullName evidence="2">(northern house mosquito) hypothetical protein</fullName>
    </submittedName>
</protein>
<reference evidence="2" key="1">
    <citation type="submission" date="2021-05" db="EMBL/GenBank/DDBJ databases">
        <authorList>
            <person name="Alioto T."/>
            <person name="Alioto T."/>
            <person name="Gomez Garrido J."/>
        </authorList>
    </citation>
    <scope>NUCLEOTIDE SEQUENCE</scope>
</reference>
<dbReference type="AlphaFoldDB" id="A0A8D8KH47"/>
<organism evidence="2">
    <name type="scientific">Culex pipiens</name>
    <name type="common">House mosquito</name>
    <dbReference type="NCBI Taxonomy" id="7175"/>
    <lineage>
        <taxon>Eukaryota</taxon>
        <taxon>Metazoa</taxon>
        <taxon>Ecdysozoa</taxon>
        <taxon>Arthropoda</taxon>
        <taxon>Hexapoda</taxon>
        <taxon>Insecta</taxon>
        <taxon>Pterygota</taxon>
        <taxon>Neoptera</taxon>
        <taxon>Endopterygota</taxon>
        <taxon>Diptera</taxon>
        <taxon>Nematocera</taxon>
        <taxon>Culicoidea</taxon>
        <taxon>Culicidae</taxon>
        <taxon>Culicinae</taxon>
        <taxon>Culicini</taxon>
        <taxon>Culex</taxon>
        <taxon>Culex</taxon>
    </lineage>
</organism>
<evidence type="ECO:0000313" key="2">
    <source>
        <dbReference type="EMBL" id="CAG6587472.1"/>
    </source>
</evidence>
<feature type="region of interest" description="Disordered" evidence="1">
    <location>
        <begin position="89"/>
        <end position="185"/>
    </location>
</feature>
<feature type="compositionally biased region" description="Basic and acidic residues" evidence="1">
    <location>
        <begin position="174"/>
        <end position="185"/>
    </location>
</feature>
<evidence type="ECO:0000256" key="1">
    <source>
        <dbReference type="SAM" id="MobiDB-lite"/>
    </source>
</evidence>
<dbReference type="EMBL" id="HBUE01213425">
    <property type="protein sequence ID" value="CAG6535486.1"/>
    <property type="molecule type" value="Transcribed_RNA"/>
</dbReference>